<dbReference type="InterPro" id="IPR007197">
    <property type="entry name" value="rSAM"/>
</dbReference>
<evidence type="ECO:0000256" key="1">
    <source>
        <dbReference type="ARBA" id="ARBA00001966"/>
    </source>
</evidence>
<dbReference type="InterPro" id="IPR058240">
    <property type="entry name" value="rSAM_sf"/>
</dbReference>
<evidence type="ECO:0000256" key="5">
    <source>
        <dbReference type="ARBA" id="ARBA00023004"/>
    </source>
</evidence>
<keyword evidence="5" id="KW-0408">Iron</keyword>
<dbReference type="CDD" id="cd01335">
    <property type="entry name" value="Radical_SAM"/>
    <property type="match status" value="1"/>
</dbReference>
<dbReference type="Gene3D" id="3.20.20.70">
    <property type="entry name" value="Aldolase class I"/>
    <property type="match status" value="1"/>
</dbReference>
<dbReference type="InterPro" id="IPR051196">
    <property type="entry name" value="RSAD2/Viperin_antiviral"/>
</dbReference>
<keyword evidence="3" id="KW-0949">S-adenosyl-L-methionine</keyword>
<dbReference type="NCBIfam" id="NF038283">
    <property type="entry name" value="viperin_w_prok"/>
    <property type="match status" value="1"/>
</dbReference>
<dbReference type="GO" id="GO:0051539">
    <property type="term" value="F:4 iron, 4 sulfur cluster binding"/>
    <property type="evidence" value="ECO:0007669"/>
    <property type="project" value="UniProtKB-KW"/>
</dbReference>
<evidence type="ECO:0000256" key="7">
    <source>
        <dbReference type="ARBA" id="ARBA00023118"/>
    </source>
</evidence>
<evidence type="ECO:0000313" key="10">
    <source>
        <dbReference type="EMBL" id="ABM04300.1"/>
    </source>
</evidence>
<evidence type="ECO:0000259" key="9">
    <source>
        <dbReference type="PROSITE" id="PS51918"/>
    </source>
</evidence>
<dbReference type="PROSITE" id="PS51918">
    <property type="entry name" value="RADICAL_SAM"/>
    <property type="match status" value="1"/>
</dbReference>
<keyword evidence="4" id="KW-0479">Metal-binding</keyword>
<dbReference type="EMBL" id="CP000510">
    <property type="protein sequence ID" value="ABM04300.1"/>
    <property type="molecule type" value="Genomic_DNA"/>
</dbReference>
<dbReference type="eggNOG" id="COG0535">
    <property type="taxonomic scope" value="Bacteria"/>
</dbReference>
<dbReference type="SUPFAM" id="SSF102114">
    <property type="entry name" value="Radical SAM enzymes"/>
    <property type="match status" value="1"/>
</dbReference>
<dbReference type="GO" id="GO:0003824">
    <property type="term" value="F:catalytic activity"/>
    <property type="evidence" value="ECO:0007669"/>
    <property type="project" value="InterPro"/>
</dbReference>
<evidence type="ECO:0000256" key="8">
    <source>
        <dbReference type="ARBA" id="ARBA00039667"/>
    </source>
</evidence>
<evidence type="ECO:0000256" key="6">
    <source>
        <dbReference type="ARBA" id="ARBA00023014"/>
    </source>
</evidence>
<comment type="cofactor">
    <cofactor evidence="1">
        <name>[4Fe-4S] cluster</name>
        <dbReference type="ChEBI" id="CHEBI:49883"/>
    </cofactor>
</comment>
<gene>
    <name evidence="10" type="ordered locus">Ping_2579</name>
</gene>
<keyword evidence="6" id="KW-0411">Iron-sulfur</keyword>
<dbReference type="InterPro" id="IPR013785">
    <property type="entry name" value="Aldolase_TIM"/>
</dbReference>
<keyword evidence="2" id="KW-0004">4Fe-4S</keyword>
<dbReference type="AlphaFoldDB" id="A1SXT5"/>
<protein>
    <recommendedName>
        <fullName evidence="8">S-adenosylmethionine-dependent nucleotide dehydratase</fullName>
    </recommendedName>
</protein>
<organism evidence="10 11">
    <name type="scientific">Psychromonas ingrahamii (strain DSM 17664 / CCUG 51855 / 37)</name>
    <dbReference type="NCBI Taxonomy" id="357804"/>
    <lineage>
        <taxon>Bacteria</taxon>
        <taxon>Pseudomonadati</taxon>
        <taxon>Pseudomonadota</taxon>
        <taxon>Gammaproteobacteria</taxon>
        <taxon>Alteromonadales</taxon>
        <taxon>Psychromonadaceae</taxon>
        <taxon>Psychromonas</taxon>
    </lineage>
</organism>
<dbReference type="KEGG" id="pin:Ping_2579"/>
<dbReference type="GO" id="GO:0046872">
    <property type="term" value="F:metal ion binding"/>
    <property type="evidence" value="ECO:0007669"/>
    <property type="project" value="UniProtKB-KW"/>
</dbReference>
<evidence type="ECO:0000256" key="2">
    <source>
        <dbReference type="ARBA" id="ARBA00022485"/>
    </source>
</evidence>
<keyword evidence="11" id="KW-1185">Reference proteome</keyword>
<evidence type="ECO:0000313" key="11">
    <source>
        <dbReference type="Proteomes" id="UP000000639"/>
    </source>
</evidence>
<dbReference type="SFLD" id="SFLDG01067">
    <property type="entry name" value="SPASM/twitch_domain_containing"/>
    <property type="match status" value="1"/>
</dbReference>
<dbReference type="SFLD" id="SFLDS00029">
    <property type="entry name" value="Radical_SAM"/>
    <property type="match status" value="1"/>
</dbReference>
<dbReference type="SFLD" id="SFLDG01088">
    <property type="entry name" value="antiviral_proteins"/>
    <property type="match status" value="1"/>
</dbReference>
<evidence type="ECO:0000256" key="3">
    <source>
        <dbReference type="ARBA" id="ARBA00022691"/>
    </source>
</evidence>
<keyword evidence="7" id="KW-0051">Antiviral defense</keyword>
<dbReference type="PANTHER" id="PTHR21339:SF0">
    <property type="entry name" value="S-ADENOSYLMETHIONINE-DEPENDENT NUCLEOTIDE DEHYDRATASE RSAD2"/>
    <property type="match status" value="1"/>
</dbReference>
<dbReference type="Proteomes" id="UP000000639">
    <property type="component" value="Chromosome"/>
</dbReference>
<evidence type="ECO:0000256" key="4">
    <source>
        <dbReference type="ARBA" id="ARBA00022723"/>
    </source>
</evidence>
<sequence>MSNSYDELVINYHVTEICNYSCKFCYAKWGRPNEIHTQGNNAELMLEKLASYFFNDEGNKVKDEFPYKSVRINFAGGEPLILKKRFSQLIVKTKELGFNLSIITNGHYLTNAFIDNYGSLFSMIGISFDSQYSDARKNIGRIDRKGNSFDEADLINTVARLRAVNSSITVKVNTVVNTLNYKESFTTLMTELNLDKWKVFQVLPVLNSHLLVTDEEFSEFVLHHAKLQDFMVVEDNDAMTNSYLMINPQGRFYQNSQTEEGYKYGELILDVRVDLALSVCAINWETFTSRYKKDAINDAVDLIDNNEYQFKQKEQSSVVSEG</sequence>
<feature type="domain" description="Radical SAM core" evidence="9">
    <location>
        <begin position="4"/>
        <end position="249"/>
    </location>
</feature>
<name>A1SXT5_PSYIN</name>
<reference evidence="10 11" key="1">
    <citation type="submission" date="2007-01" db="EMBL/GenBank/DDBJ databases">
        <title>Complete sequence of Psychromonas ingrahamii 37.</title>
        <authorList>
            <consortium name="US DOE Joint Genome Institute"/>
            <person name="Copeland A."/>
            <person name="Lucas S."/>
            <person name="Lapidus A."/>
            <person name="Barry K."/>
            <person name="Detter J.C."/>
            <person name="Glavina del Rio T."/>
            <person name="Hammon N."/>
            <person name="Israni S."/>
            <person name="Dalin E."/>
            <person name="Tice H."/>
            <person name="Pitluck S."/>
            <person name="Thompson L.S."/>
            <person name="Brettin T."/>
            <person name="Bruce D."/>
            <person name="Han C."/>
            <person name="Tapia R."/>
            <person name="Schmutz J."/>
            <person name="Larimer F."/>
            <person name="Land M."/>
            <person name="Hauser L."/>
            <person name="Kyrpides N."/>
            <person name="Ivanova N."/>
            <person name="Staley J."/>
            <person name="Richardson P."/>
        </authorList>
    </citation>
    <scope>NUCLEOTIDE SEQUENCE [LARGE SCALE GENOMIC DNA]</scope>
    <source>
        <strain evidence="10 11">37</strain>
    </source>
</reference>
<dbReference type="OrthoDB" id="9792276at2"/>
<dbReference type="HOGENOM" id="CLU_049058_0_0_6"/>
<accession>A1SXT5</accession>
<dbReference type="Pfam" id="PF04055">
    <property type="entry name" value="Radical_SAM"/>
    <property type="match status" value="1"/>
</dbReference>
<dbReference type="GO" id="GO:0051607">
    <property type="term" value="P:defense response to virus"/>
    <property type="evidence" value="ECO:0007669"/>
    <property type="project" value="UniProtKB-KW"/>
</dbReference>
<dbReference type="RefSeq" id="WP_011770858.1">
    <property type="nucleotide sequence ID" value="NC_008709.1"/>
</dbReference>
<dbReference type="STRING" id="357804.Ping_2579"/>
<dbReference type="PANTHER" id="PTHR21339">
    <property type="entry name" value="RADICAL S-ADENOSYL METHIONINE DOMAIN-CONTAINING PROTEIN 2"/>
    <property type="match status" value="1"/>
</dbReference>
<proteinExistence type="predicted"/>